<reference evidence="2 3" key="2">
    <citation type="submission" date="2025-04" db="UniProtKB">
        <authorList>
            <consortium name="RefSeq"/>
        </authorList>
    </citation>
    <scope>IDENTIFICATION</scope>
    <source>
        <tissue evidence="2 3">Leaf</tissue>
    </source>
</reference>
<sequence length="132" mass="15474">MRFTTFDPMDLDSAKLAAAKEKFGREIYVFETSTAASTPSNVYSNKYILFDQYDFLNKNKYLKTRNSREAEEAARKARIIKAVIRVRFPYNYTLEAIFHPSETIQSLHYLLAKVVAHQELPFYLYTLLLRSE</sequence>
<protein>
    <submittedName>
        <fullName evidence="2 3">Uncharacterized protein LOC104214524 isoform X1</fullName>
    </submittedName>
</protein>
<organism evidence="1 2">
    <name type="scientific">Nicotiana sylvestris</name>
    <name type="common">Wood tobacco</name>
    <name type="synonym">South American tobacco</name>
    <dbReference type="NCBI Taxonomy" id="4096"/>
    <lineage>
        <taxon>Eukaryota</taxon>
        <taxon>Viridiplantae</taxon>
        <taxon>Streptophyta</taxon>
        <taxon>Embryophyta</taxon>
        <taxon>Tracheophyta</taxon>
        <taxon>Spermatophyta</taxon>
        <taxon>Magnoliopsida</taxon>
        <taxon>eudicotyledons</taxon>
        <taxon>Gunneridae</taxon>
        <taxon>Pentapetalae</taxon>
        <taxon>asterids</taxon>
        <taxon>lamiids</taxon>
        <taxon>Solanales</taxon>
        <taxon>Solanaceae</taxon>
        <taxon>Nicotianoideae</taxon>
        <taxon>Nicotianeae</taxon>
        <taxon>Nicotiana</taxon>
    </lineage>
</organism>
<dbReference type="RefSeq" id="XP_009762513.1">
    <property type="nucleotide sequence ID" value="XM_009764211.1"/>
</dbReference>
<proteinExistence type="predicted"/>
<gene>
    <name evidence="2 3" type="primary">LOC104214524</name>
</gene>
<reference evidence="1" key="1">
    <citation type="journal article" date="2013" name="Genome Biol.">
        <title>Reference genomes and transcriptomes of Nicotiana sylvestris and Nicotiana tomentosiformis.</title>
        <authorList>
            <person name="Sierro N."/>
            <person name="Battey J.N."/>
            <person name="Ouadi S."/>
            <person name="Bovet L."/>
            <person name="Goepfert S."/>
            <person name="Bakaher N."/>
            <person name="Peitsch M.C."/>
            <person name="Ivanov N.V."/>
        </authorList>
    </citation>
    <scope>NUCLEOTIDE SEQUENCE [LARGE SCALE GENOMIC DNA]</scope>
</reference>
<dbReference type="PANTHER" id="PTHR47557">
    <property type="entry name" value="PLANT UBX DOMAIN-CONTAINING PROTEIN 1"/>
    <property type="match status" value="1"/>
</dbReference>
<dbReference type="PANTHER" id="PTHR47557:SF2">
    <property type="entry name" value="PLANT UBX DOMAIN-CONTAINING PROTEIN 1"/>
    <property type="match status" value="1"/>
</dbReference>
<name>A0A1U7V800_NICSY</name>
<dbReference type="InterPro" id="IPR044232">
    <property type="entry name" value="PUX1"/>
</dbReference>
<dbReference type="eggNOG" id="KOG2699">
    <property type="taxonomic scope" value="Eukaryota"/>
</dbReference>
<dbReference type="KEGG" id="nsy:104214524"/>
<dbReference type="SUPFAM" id="SSF54236">
    <property type="entry name" value="Ubiquitin-like"/>
    <property type="match status" value="1"/>
</dbReference>
<evidence type="ECO:0000313" key="1">
    <source>
        <dbReference type="Proteomes" id="UP000189701"/>
    </source>
</evidence>
<dbReference type="AlphaFoldDB" id="A0A1U7V800"/>
<dbReference type="Proteomes" id="UP000189701">
    <property type="component" value="Unplaced"/>
</dbReference>
<keyword evidence="1" id="KW-1185">Reference proteome</keyword>
<dbReference type="InterPro" id="IPR029071">
    <property type="entry name" value="Ubiquitin-like_domsf"/>
</dbReference>
<dbReference type="RefSeq" id="XP_009762520.1">
    <property type="nucleotide sequence ID" value="XM_009764218.1"/>
</dbReference>
<evidence type="ECO:0000313" key="2">
    <source>
        <dbReference type="RefSeq" id="XP_009762513.1"/>
    </source>
</evidence>
<dbReference type="GO" id="GO:0032984">
    <property type="term" value="P:protein-containing complex disassembly"/>
    <property type="evidence" value="ECO:0007669"/>
    <property type="project" value="InterPro"/>
</dbReference>
<accession>A0A1U7V800</accession>
<dbReference type="GO" id="GO:0051117">
    <property type="term" value="F:ATPase binding"/>
    <property type="evidence" value="ECO:0007669"/>
    <property type="project" value="InterPro"/>
</dbReference>
<evidence type="ECO:0000313" key="3">
    <source>
        <dbReference type="RefSeq" id="XP_009762520.1"/>
    </source>
</evidence>
<dbReference type="STRING" id="4096.A0A1U7V800"/>
<dbReference type="GeneID" id="104214524"/>